<evidence type="ECO:0000313" key="1">
    <source>
        <dbReference type="EMBL" id="KKN00917.1"/>
    </source>
</evidence>
<comment type="caution">
    <text evidence="1">The sequence shown here is derived from an EMBL/GenBank/DDBJ whole genome shotgun (WGS) entry which is preliminary data.</text>
</comment>
<proteinExistence type="predicted"/>
<name>A0A0F9MNE5_9ZZZZ</name>
<dbReference type="AlphaFoldDB" id="A0A0F9MNE5"/>
<organism evidence="1">
    <name type="scientific">marine sediment metagenome</name>
    <dbReference type="NCBI Taxonomy" id="412755"/>
    <lineage>
        <taxon>unclassified sequences</taxon>
        <taxon>metagenomes</taxon>
        <taxon>ecological metagenomes</taxon>
    </lineage>
</organism>
<gene>
    <name evidence="1" type="ORF">LCGC14_1133000</name>
</gene>
<protein>
    <submittedName>
        <fullName evidence="1">Uncharacterized protein</fullName>
    </submittedName>
</protein>
<dbReference type="EMBL" id="LAZR01005320">
    <property type="protein sequence ID" value="KKN00917.1"/>
    <property type="molecule type" value="Genomic_DNA"/>
</dbReference>
<reference evidence="1" key="1">
    <citation type="journal article" date="2015" name="Nature">
        <title>Complex archaea that bridge the gap between prokaryotes and eukaryotes.</title>
        <authorList>
            <person name="Spang A."/>
            <person name="Saw J.H."/>
            <person name="Jorgensen S.L."/>
            <person name="Zaremba-Niedzwiedzka K."/>
            <person name="Martijn J."/>
            <person name="Lind A.E."/>
            <person name="van Eijk R."/>
            <person name="Schleper C."/>
            <person name="Guy L."/>
            <person name="Ettema T.J."/>
        </authorList>
    </citation>
    <scope>NUCLEOTIDE SEQUENCE</scope>
</reference>
<sequence>MERWEIQTKLVNEVVIAYREWYRPEIGCVCNNDPDNYIVNVNGVPLPGVCSFHEWQHKRQQLQQELIKAGLSLPIPKMLEMVAPKEYDDSNPLYRSPELPNKLGGGATYAGKIAAYLAQTHIVVYLDRTKFINLSYNQRDQEVEDLMVWSPVLVYRSNPDKRSNGRDEALLLSRQYGYCYFIKS</sequence>
<accession>A0A0F9MNE5</accession>